<dbReference type="PANTHER" id="PTHR14208">
    <property type="entry name" value="BASIC LEUCINE ZIPPER AND W2 DOMAIN-CONTAINING PROTEIN"/>
    <property type="match status" value="1"/>
</dbReference>
<evidence type="ECO:0000313" key="2">
    <source>
        <dbReference type="EMBL" id="CAH1773336.1"/>
    </source>
</evidence>
<keyword evidence="3" id="KW-1185">Reference proteome</keyword>
<dbReference type="InterPro" id="IPR003307">
    <property type="entry name" value="W2_domain"/>
</dbReference>
<reference evidence="2" key="1">
    <citation type="submission" date="2022-03" db="EMBL/GenBank/DDBJ databases">
        <authorList>
            <person name="Martin C."/>
        </authorList>
    </citation>
    <scope>NUCLEOTIDE SEQUENCE</scope>
</reference>
<protein>
    <submittedName>
        <fullName evidence="2">Uncharacterized protein</fullName>
    </submittedName>
</protein>
<dbReference type="GO" id="GO:0006417">
    <property type="term" value="P:regulation of translation"/>
    <property type="evidence" value="ECO:0007669"/>
    <property type="project" value="UniProtKB-ARBA"/>
</dbReference>
<comment type="similarity">
    <text evidence="1">Belongs to the BZW family.</text>
</comment>
<dbReference type="EMBL" id="CAIIXF020000001">
    <property type="protein sequence ID" value="CAH1773336.1"/>
    <property type="molecule type" value="Genomic_DNA"/>
</dbReference>
<dbReference type="Pfam" id="PF02020">
    <property type="entry name" value="W2"/>
    <property type="match status" value="1"/>
</dbReference>
<dbReference type="AlphaFoldDB" id="A0A8J1Y0P5"/>
<dbReference type="SMART" id="SM00515">
    <property type="entry name" value="eIF5C"/>
    <property type="match status" value="1"/>
</dbReference>
<dbReference type="InterPro" id="IPR043510">
    <property type="entry name" value="W2_5MP1/2"/>
</dbReference>
<dbReference type="SUPFAM" id="SSF48371">
    <property type="entry name" value="ARM repeat"/>
    <property type="match status" value="1"/>
</dbReference>
<dbReference type="Pfam" id="PF25504">
    <property type="entry name" value="HEAT_5MP1_2"/>
    <property type="match status" value="1"/>
</dbReference>
<dbReference type="Gene3D" id="1.25.40.180">
    <property type="match status" value="1"/>
</dbReference>
<dbReference type="GO" id="GO:0005737">
    <property type="term" value="C:cytoplasm"/>
    <property type="evidence" value="ECO:0007669"/>
    <property type="project" value="TreeGrafter"/>
</dbReference>
<dbReference type="InterPro" id="IPR051245">
    <property type="entry name" value="eIF5-mimic_regulator"/>
</dbReference>
<dbReference type="InterPro" id="IPR057397">
    <property type="entry name" value="HEAT_5MP1_2"/>
</dbReference>
<proteinExistence type="inferred from homology"/>
<dbReference type="FunFam" id="1.25.40.180:FF:000006">
    <property type="entry name" value="Basic leucine zipper and W2 domain-containing protein 1"/>
    <property type="match status" value="1"/>
</dbReference>
<dbReference type="InterPro" id="IPR016024">
    <property type="entry name" value="ARM-type_fold"/>
</dbReference>
<gene>
    <name evidence="2" type="ORF">OFUS_LOCUS949</name>
</gene>
<sequence length="480" mass="55410">RRLTYLCEFTCLLPVKTRCFKHICGVSSSAVCKALTPVLHFRTLLKFFFKKTHFFCSNTRFHEGHCMSQKAEKPVLQGQRIKTRKRDEKEKFSPAQFRDSVVKGLNDAGKDLDQVSKFLDGGKLDYRRYSETLFDTLFAGGILAPGGFLVEDGAERAECCVFQSEDSVKALKLYNEMFCKLIRRYKYLEKPLCDEVKKVLMFLKGFTEEERSKLAKITGIFLANGFIPATVLNSLLEDQLVKLGLALDFTTIMFSTWLAERDINHIYSTLKRANMEGKLLLLFPLNKRTQENFEKHFSAAGLNAICDYQRAHQSSEDKKELKSELEEMIKNEENSSEIIPFVKDQMKKNNIGESEACVLVWNTIMNAVEWNKKEELVAEQAVKHLQLYAPVLAALTNSHKSELSLMCKVQNYCFSNIHLMKVFQRIIVLFYHADVLSEDTIIKWYKEAHTNKGKSVFLEQMKSFVEWLENAEEESDEEED</sequence>
<dbReference type="Proteomes" id="UP000749559">
    <property type="component" value="Unassembled WGS sequence"/>
</dbReference>
<evidence type="ECO:0000313" key="3">
    <source>
        <dbReference type="Proteomes" id="UP000749559"/>
    </source>
</evidence>
<accession>A0A8J1Y0P5</accession>
<evidence type="ECO:0000256" key="1">
    <source>
        <dbReference type="ARBA" id="ARBA00008151"/>
    </source>
</evidence>
<comment type="caution">
    <text evidence="2">The sequence shown here is derived from an EMBL/GenBank/DDBJ whole genome shotgun (WGS) entry which is preliminary data.</text>
</comment>
<dbReference type="GO" id="GO:0016020">
    <property type="term" value="C:membrane"/>
    <property type="evidence" value="ECO:0007669"/>
    <property type="project" value="TreeGrafter"/>
</dbReference>
<organism evidence="2 3">
    <name type="scientific">Owenia fusiformis</name>
    <name type="common">Polychaete worm</name>
    <dbReference type="NCBI Taxonomy" id="6347"/>
    <lineage>
        <taxon>Eukaryota</taxon>
        <taxon>Metazoa</taxon>
        <taxon>Spiralia</taxon>
        <taxon>Lophotrochozoa</taxon>
        <taxon>Annelida</taxon>
        <taxon>Polychaeta</taxon>
        <taxon>Sedentaria</taxon>
        <taxon>Canalipalpata</taxon>
        <taxon>Sabellida</taxon>
        <taxon>Oweniida</taxon>
        <taxon>Oweniidae</taxon>
        <taxon>Owenia</taxon>
    </lineage>
</organism>
<feature type="non-terminal residue" evidence="2">
    <location>
        <position position="1"/>
    </location>
</feature>
<dbReference type="OrthoDB" id="1727522at2759"/>
<dbReference type="PROSITE" id="PS51363">
    <property type="entry name" value="W2"/>
    <property type="match status" value="1"/>
</dbReference>
<dbReference type="CDD" id="cd11560">
    <property type="entry name" value="W2_eIF5C_like"/>
    <property type="match status" value="1"/>
</dbReference>
<name>A0A8J1Y0P5_OWEFU</name>
<dbReference type="PANTHER" id="PTHR14208:SF2">
    <property type="entry name" value="PROTEIN KRASAVIETZ"/>
    <property type="match status" value="1"/>
</dbReference>